<dbReference type="InterPro" id="IPR009081">
    <property type="entry name" value="PP-bd_ACP"/>
</dbReference>
<dbReference type="Gene3D" id="1.10.1200.10">
    <property type="entry name" value="ACP-like"/>
    <property type="match status" value="1"/>
</dbReference>
<dbReference type="RefSeq" id="WP_113065331.1">
    <property type="nucleotide sequence ID" value="NZ_JAAZQD010000001.1"/>
</dbReference>
<dbReference type="PROSITE" id="PS50075">
    <property type="entry name" value="CARRIER"/>
    <property type="match status" value="1"/>
</dbReference>
<protein>
    <submittedName>
        <fullName evidence="2">Acyl carrier protein</fullName>
    </submittedName>
</protein>
<comment type="caution">
    <text evidence="2">The sequence shown here is derived from an EMBL/GenBank/DDBJ whole genome shotgun (WGS) entry which is preliminary data.</text>
</comment>
<feature type="domain" description="Carrier" evidence="1">
    <location>
        <begin position="3"/>
        <end position="78"/>
    </location>
</feature>
<organism evidence="2 3">
    <name type="scientific">Oleiagrimonas citrea</name>
    <dbReference type="NCBI Taxonomy" id="1665687"/>
    <lineage>
        <taxon>Bacteria</taxon>
        <taxon>Pseudomonadati</taxon>
        <taxon>Pseudomonadota</taxon>
        <taxon>Gammaproteobacteria</taxon>
        <taxon>Lysobacterales</taxon>
        <taxon>Rhodanobacteraceae</taxon>
        <taxon>Oleiagrimonas</taxon>
    </lineage>
</organism>
<gene>
    <name evidence="2" type="ORF">HF690_03395</name>
</gene>
<reference evidence="2 3" key="1">
    <citation type="journal article" date="2017" name="Int. J. Syst. Evol. Microbiol.">
        <title>Oleiagrimonas citrea sp. nov., a marine bacterium isolated from tidal flat sediment and emended description of the genus Oleiagrimonas Fang et al. 2015 and Oleiagrimonas soli.</title>
        <authorList>
            <person name="Yang S.H."/>
            <person name="Seo H.S."/>
            <person name="Seong C.N."/>
            <person name="Kwon K.K."/>
        </authorList>
    </citation>
    <scope>NUCLEOTIDE SEQUENCE [LARGE SCALE GENOMIC DNA]</scope>
    <source>
        <strain evidence="2 3">MEBiC09124</strain>
    </source>
</reference>
<evidence type="ECO:0000313" key="2">
    <source>
        <dbReference type="EMBL" id="NKZ37998.1"/>
    </source>
</evidence>
<dbReference type="Proteomes" id="UP000541636">
    <property type="component" value="Unassembled WGS sequence"/>
</dbReference>
<dbReference type="AlphaFoldDB" id="A0A846ZKC6"/>
<dbReference type="Pfam" id="PF00550">
    <property type="entry name" value="PP-binding"/>
    <property type="match status" value="1"/>
</dbReference>
<sequence length="92" mass="9883">MNASVQEQVFKIIAEHGKVDVDQVTPESTLKDLNIASLEAIEIIFDIEEHFDINMPDRDPDFDADSAKGLVDAVEEALAAKQDGAADAGAKA</sequence>
<evidence type="ECO:0000313" key="3">
    <source>
        <dbReference type="Proteomes" id="UP000541636"/>
    </source>
</evidence>
<dbReference type="SUPFAM" id="SSF47336">
    <property type="entry name" value="ACP-like"/>
    <property type="match status" value="1"/>
</dbReference>
<name>A0A846ZKC6_9GAMM</name>
<proteinExistence type="predicted"/>
<dbReference type="InterPro" id="IPR036736">
    <property type="entry name" value="ACP-like_sf"/>
</dbReference>
<evidence type="ECO:0000259" key="1">
    <source>
        <dbReference type="PROSITE" id="PS50075"/>
    </source>
</evidence>
<dbReference type="EMBL" id="JAAZQD010000001">
    <property type="protein sequence ID" value="NKZ37998.1"/>
    <property type="molecule type" value="Genomic_DNA"/>
</dbReference>
<keyword evidence="3" id="KW-1185">Reference proteome</keyword>
<accession>A0A846ZKC6</accession>